<sequence length="264" mass="29296">MLGKKVLIVEDEPEIATIVSQYLQVQGYSTDIADNISSCNAYLEREDPDFIILDLTLPDGDGIELCRRLRANMLTPILVLSARSSDTDKVLALGFGADDYMTKPFSLSELAARIQAHLRRLNGIEAAALELSGRELKLPLSGQALTGQPITAPPATEQTIVCAGELTIDKRSHKVKRNNQLITLSAKEFDLLYFLASNPEQVFTKTQLLDQVWGFSSYVDDNTVTVYIGRLRSKLEPQAAKSSYIKTVWGVGYQFSPDDEKEQH</sequence>
<keyword evidence="2 7" id="KW-0597">Phosphoprotein</keyword>
<comment type="subcellular location">
    <subcellularLocation>
        <location evidence="1">Cytoplasm</location>
    </subcellularLocation>
</comment>
<proteinExistence type="predicted"/>
<dbReference type="PANTHER" id="PTHR48111:SF40">
    <property type="entry name" value="PHOSPHATE REGULON TRANSCRIPTIONAL REGULATORY PROTEIN PHOB"/>
    <property type="match status" value="1"/>
</dbReference>
<dbReference type="InterPro" id="IPR001867">
    <property type="entry name" value="OmpR/PhoB-type_DNA-bd"/>
</dbReference>
<dbReference type="FunFam" id="1.10.10.10:FF:000018">
    <property type="entry name" value="DNA-binding response regulator ResD"/>
    <property type="match status" value="1"/>
</dbReference>
<dbReference type="CDD" id="cd17574">
    <property type="entry name" value="REC_OmpR"/>
    <property type="match status" value="1"/>
</dbReference>
<keyword evidence="12" id="KW-1185">Reference proteome</keyword>
<dbReference type="InterPro" id="IPR001789">
    <property type="entry name" value="Sig_transdc_resp-reg_receiver"/>
</dbReference>
<dbReference type="AlphaFoldDB" id="A0A919YUU0"/>
<dbReference type="SUPFAM" id="SSF52172">
    <property type="entry name" value="CheY-like"/>
    <property type="match status" value="1"/>
</dbReference>
<dbReference type="Proteomes" id="UP000683139">
    <property type="component" value="Unassembled WGS sequence"/>
</dbReference>
<dbReference type="PROSITE" id="PS50110">
    <property type="entry name" value="RESPONSE_REGULATORY"/>
    <property type="match status" value="1"/>
</dbReference>
<name>A0A919YUU0_9BACL</name>
<dbReference type="PANTHER" id="PTHR48111">
    <property type="entry name" value="REGULATOR OF RPOS"/>
    <property type="match status" value="1"/>
</dbReference>
<keyword evidence="6" id="KW-0804">Transcription</keyword>
<dbReference type="SMART" id="SM00862">
    <property type="entry name" value="Trans_reg_C"/>
    <property type="match status" value="1"/>
</dbReference>
<evidence type="ECO:0000256" key="1">
    <source>
        <dbReference type="ARBA" id="ARBA00004496"/>
    </source>
</evidence>
<dbReference type="PROSITE" id="PS51755">
    <property type="entry name" value="OMPR_PHOB"/>
    <property type="match status" value="1"/>
</dbReference>
<evidence type="ECO:0000313" key="11">
    <source>
        <dbReference type="EMBL" id="GIP17238.1"/>
    </source>
</evidence>
<dbReference type="GO" id="GO:0005829">
    <property type="term" value="C:cytosol"/>
    <property type="evidence" value="ECO:0007669"/>
    <property type="project" value="TreeGrafter"/>
</dbReference>
<dbReference type="InterPro" id="IPR016032">
    <property type="entry name" value="Sig_transdc_resp-reg_C-effctor"/>
</dbReference>
<evidence type="ECO:0000256" key="4">
    <source>
        <dbReference type="ARBA" id="ARBA00023015"/>
    </source>
</evidence>
<evidence type="ECO:0000256" key="7">
    <source>
        <dbReference type="PROSITE-ProRule" id="PRU00169"/>
    </source>
</evidence>
<dbReference type="GO" id="GO:0032993">
    <property type="term" value="C:protein-DNA complex"/>
    <property type="evidence" value="ECO:0007669"/>
    <property type="project" value="TreeGrafter"/>
</dbReference>
<dbReference type="RefSeq" id="WP_213516360.1">
    <property type="nucleotide sequence ID" value="NZ_BOSE01000005.1"/>
</dbReference>
<dbReference type="Gene3D" id="1.10.10.10">
    <property type="entry name" value="Winged helix-like DNA-binding domain superfamily/Winged helix DNA-binding domain"/>
    <property type="match status" value="1"/>
</dbReference>
<dbReference type="InterPro" id="IPR039420">
    <property type="entry name" value="WalR-like"/>
</dbReference>
<dbReference type="InterPro" id="IPR036388">
    <property type="entry name" value="WH-like_DNA-bd_sf"/>
</dbReference>
<gene>
    <name evidence="11" type="ORF">J40TS1_28800</name>
</gene>
<feature type="domain" description="Response regulatory" evidence="9">
    <location>
        <begin position="5"/>
        <end position="118"/>
    </location>
</feature>
<dbReference type="CDD" id="cd00383">
    <property type="entry name" value="trans_reg_C"/>
    <property type="match status" value="1"/>
</dbReference>
<dbReference type="GO" id="GO:0000156">
    <property type="term" value="F:phosphorelay response regulator activity"/>
    <property type="evidence" value="ECO:0007669"/>
    <property type="project" value="TreeGrafter"/>
</dbReference>
<feature type="domain" description="OmpR/PhoB-type" evidence="10">
    <location>
        <begin position="157"/>
        <end position="257"/>
    </location>
</feature>
<keyword evidence="5 8" id="KW-0238">DNA-binding</keyword>
<dbReference type="Pfam" id="PF00486">
    <property type="entry name" value="Trans_reg_C"/>
    <property type="match status" value="1"/>
</dbReference>
<feature type="modified residue" description="4-aspartylphosphate" evidence="7">
    <location>
        <position position="54"/>
    </location>
</feature>
<dbReference type="GO" id="GO:0000976">
    <property type="term" value="F:transcription cis-regulatory region binding"/>
    <property type="evidence" value="ECO:0007669"/>
    <property type="project" value="TreeGrafter"/>
</dbReference>
<organism evidence="11 12">
    <name type="scientific">Paenibacillus montaniterrae</name>
    <dbReference type="NCBI Taxonomy" id="429341"/>
    <lineage>
        <taxon>Bacteria</taxon>
        <taxon>Bacillati</taxon>
        <taxon>Bacillota</taxon>
        <taxon>Bacilli</taxon>
        <taxon>Bacillales</taxon>
        <taxon>Paenibacillaceae</taxon>
        <taxon>Paenibacillus</taxon>
    </lineage>
</organism>
<comment type="caution">
    <text evidence="11">The sequence shown here is derived from an EMBL/GenBank/DDBJ whole genome shotgun (WGS) entry which is preliminary data.</text>
</comment>
<dbReference type="SUPFAM" id="SSF46894">
    <property type="entry name" value="C-terminal effector domain of the bipartite response regulators"/>
    <property type="match status" value="1"/>
</dbReference>
<dbReference type="GO" id="GO:0006355">
    <property type="term" value="P:regulation of DNA-templated transcription"/>
    <property type="evidence" value="ECO:0007669"/>
    <property type="project" value="InterPro"/>
</dbReference>
<evidence type="ECO:0000256" key="2">
    <source>
        <dbReference type="ARBA" id="ARBA00022553"/>
    </source>
</evidence>
<dbReference type="Gene3D" id="3.40.50.2300">
    <property type="match status" value="1"/>
</dbReference>
<keyword evidence="3" id="KW-0902">Two-component regulatory system</keyword>
<dbReference type="Pfam" id="PF00072">
    <property type="entry name" value="Response_reg"/>
    <property type="match status" value="1"/>
</dbReference>
<protein>
    <submittedName>
        <fullName evidence="11">DNA-binding response regulator</fullName>
    </submittedName>
</protein>
<evidence type="ECO:0000256" key="6">
    <source>
        <dbReference type="ARBA" id="ARBA00023163"/>
    </source>
</evidence>
<dbReference type="EMBL" id="BOSE01000005">
    <property type="protein sequence ID" value="GIP17238.1"/>
    <property type="molecule type" value="Genomic_DNA"/>
</dbReference>
<accession>A0A919YUU0</accession>
<evidence type="ECO:0000256" key="8">
    <source>
        <dbReference type="PROSITE-ProRule" id="PRU01091"/>
    </source>
</evidence>
<reference evidence="11" key="1">
    <citation type="submission" date="2021-03" db="EMBL/GenBank/DDBJ databases">
        <title>Antimicrobial resistance genes in bacteria isolated from Japanese honey, and their potential for conferring macrolide and lincosamide resistance in the American foulbrood pathogen Paenibacillus larvae.</title>
        <authorList>
            <person name="Okamoto M."/>
            <person name="Kumagai M."/>
            <person name="Kanamori H."/>
            <person name="Takamatsu D."/>
        </authorList>
    </citation>
    <scope>NUCLEOTIDE SEQUENCE</scope>
    <source>
        <strain evidence="11">J40TS1</strain>
    </source>
</reference>
<evidence type="ECO:0000259" key="9">
    <source>
        <dbReference type="PROSITE" id="PS50110"/>
    </source>
</evidence>
<evidence type="ECO:0000256" key="3">
    <source>
        <dbReference type="ARBA" id="ARBA00023012"/>
    </source>
</evidence>
<keyword evidence="4" id="KW-0805">Transcription regulation</keyword>
<dbReference type="SMART" id="SM00448">
    <property type="entry name" value="REC"/>
    <property type="match status" value="1"/>
</dbReference>
<dbReference type="InterPro" id="IPR011006">
    <property type="entry name" value="CheY-like_superfamily"/>
</dbReference>
<dbReference type="Gene3D" id="6.10.250.690">
    <property type="match status" value="1"/>
</dbReference>
<feature type="DNA-binding region" description="OmpR/PhoB-type" evidence="8">
    <location>
        <begin position="157"/>
        <end position="257"/>
    </location>
</feature>
<evidence type="ECO:0000256" key="5">
    <source>
        <dbReference type="ARBA" id="ARBA00023125"/>
    </source>
</evidence>
<evidence type="ECO:0000259" key="10">
    <source>
        <dbReference type="PROSITE" id="PS51755"/>
    </source>
</evidence>
<evidence type="ECO:0000313" key="12">
    <source>
        <dbReference type="Proteomes" id="UP000683139"/>
    </source>
</evidence>